<sequence>MQTEYDVLIANKIWTSIPLPPNIFIVGCKWVFRIKENSDGIMNKYKARLVANDFHEKIDCDYKNLFHQL</sequence>
<dbReference type="InterPro" id="IPR013103">
    <property type="entry name" value="RVT_2"/>
</dbReference>
<accession>A0A151SBR1</accession>
<dbReference type="STRING" id="3821.A0A151SBR1"/>
<organism evidence="2 3">
    <name type="scientific">Cajanus cajan</name>
    <name type="common">Pigeon pea</name>
    <name type="synonym">Cajanus indicus</name>
    <dbReference type="NCBI Taxonomy" id="3821"/>
    <lineage>
        <taxon>Eukaryota</taxon>
        <taxon>Viridiplantae</taxon>
        <taxon>Streptophyta</taxon>
        <taxon>Embryophyta</taxon>
        <taxon>Tracheophyta</taxon>
        <taxon>Spermatophyta</taxon>
        <taxon>Magnoliopsida</taxon>
        <taxon>eudicotyledons</taxon>
        <taxon>Gunneridae</taxon>
        <taxon>Pentapetalae</taxon>
        <taxon>rosids</taxon>
        <taxon>fabids</taxon>
        <taxon>Fabales</taxon>
        <taxon>Fabaceae</taxon>
        <taxon>Papilionoideae</taxon>
        <taxon>50 kb inversion clade</taxon>
        <taxon>NPAAA clade</taxon>
        <taxon>indigoferoid/millettioid clade</taxon>
        <taxon>Phaseoleae</taxon>
        <taxon>Cajanus</taxon>
    </lineage>
</organism>
<feature type="domain" description="Reverse transcriptase Ty1/copia-type" evidence="1">
    <location>
        <begin position="11"/>
        <end position="66"/>
    </location>
</feature>
<gene>
    <name evidence="2" type="ORF">KK1_025958</name>
</gene>
<dbReference type="AlphaFoldDB" id="A0A151SBR1"/>
<evidence type="ECO:0000313" key="2">
    <source>
        <dbReference type="EMBL" id="KYP52217.1"/>
    </source>
</evidence>
<dbReference type="EMBL" id="KQ483427">
    <property type="protein sequence ID" value="KYP52217.1"/>
    <property type="molecule type" value="Genomic_DNA"/>
</dbReference>
<reference evidence="2" key="1">
    <citation type="journal article" date="2012" name="Nat. Biotechnol.">
        <title>Draft genome sequence of pigeonpea (Cajanus cajan), an orphan legume crop of resource-poor farmers.</title>
        <authorList>
            <person name="Varshney R.K."/>
            <person name="Chen W."/>
            <person name="Li Y."/>
            <person name="Bharti A.K."/>
            <person name="Saxena R.K."/>
            <person name="Schlueter J.A."/>
            <person name="Donoghue M.T."/>
            <person name="Azam S."/>
            <person name="Fan G."/>
            <person name="Whaley A.M."/>
            <person name="Farmer A.D."/>
            <person name="Sheridan J."/>
            <person name="Iwata A."/>
            <person name="Tuteja R."/>
            <person name="Penmetsa R.V."/>
            <person name="Wu W."/>
            <person name="Upadhyaya H.D."/>
            <person name="Yang S.P."/>
            <person name="Shah T."/>
            <person name="Saxena K.B."/>
            <person name="Michael T."/>
            <person name="McCombie W.R."/>
            <person name="Yang B."/>
            <person name="Zhang G."/>
            <person name="Yang H."/>
            <person name="Wang J."/>
            <person name="Spillane C."/>
            <person name="Cook D.R."/>
            <person name="May G.D."/>
            <person name="Xu X."/>
            <person name="Jackson S.A."/>
        </authorList>
    </citation>
    <scope>NUCLEOTIDE SEQUENCE [LARGE SCALE GENOMIC DNA]</scope>
</reference>
<dbReference type="Gramene" id="C.cajan_25524.t">
    <property type="protein sequence ID" value="C.cajan_25524.t.cds1"/>
    <property type="gene ID" value="C.cajan_25524"/>
</dbReference>
<evidence type="ECO:0000259" key="1">
    <source>
        <dbReference type="Pfam" id="PF07727"/>
    </source>
</evidence>
<dbReference type="Proteomes" id="UP000075243">
    <property type="component" value="Unassembled WGS sequence"/>
</dbReference>
<protein>
    <recommendedName>
        <fullName evidence="1">Reverse transcriptase Ty1/copia-type domain-containing protein</fullName>
    </recommendedName>
</protein>
<name>A0A151SBR1_CAJCA</name>
<proteinExistence type="predicted"/>
<evidence type="ECO:0000313" key="3">
    <source>
        <dbReference type="Proteomes" id="UP000075243"/>
    </source>
</evidence>
<dbReference type="Pfam" id="PF07727">
    <property type="entry name" value="RVT_2"/>
    <property type="match status" value="1"/>
</dbReference>
<keyword evidence="3" id="KW-1185">Reference proteome</keyword>